<evidence type="ECO:0000313" key="2">
    <source>
        <dbReference type="Proteomes" id="UP001060085"/>
    </source>
</evidence>
<sequence length="200" mass="22289">MINLILYLLLFFSFHQFATSANPANPNGATNFIRTACRETLYPQLCLQCLSKYAHKIQQNERQLASAAIEVSLTRARSTASFVSKFYGLKGIKPREYQAIKDCIDNMGDSVEQLSQSLRELEKTNSAAGGGQDFMWHISNVQTWVSAALTDDNTCLDGFSGSSMNGKLKVAIRNRVVHVAQVTSNALALINRFAERHRRP</sequence>
<comment type="caution">
    <text evidence="1">The sequence shown here is derived from an EMBL/GenBank/DDBJ whole genome shotgun (WGS) entry which is preliminary data.</text>
</comment>
<proteinExistence type="predicted"/>
<organism evidence="1 2">
    <name type="scientific">Catharanthus roseus</name>
    <name type="common">Madagascar periwinkle</name>
    <name type="synonym">Vinca rosea</name>
    <dbReference type="NCBI Taxonomy" id="4058"/>
    <lineage>
        <taxon>Eukaryota</taxon>
        <taxon>Viridiplantae</taxon>
        <taxon>Streptophyta</taxon>
        <taxon>Embryophyta</taxon>
        <taxon>Tracheophyta</taxon>
        <taxon>Spermatophyta</taxon>
        <taxon>Magnoliopsida</taxon>
        <taxon>eudicotyledons</taxon>
        <taxon>Gunneridae</taxon>
        <taxon>Pentapetalae</taxon>
        <taxon>asterids</taxon>
        <taxon>lamiids</taxon>
        <taxon>Gentianales</taxon>
        <taxon>Apocynaceae</taxon>
        <taxon>Rauvolfioideae</taxon>
        <taxon>Vinceae</taxon>
        <taxon>Catharanthinae</taxon>
        <taxon>Catharanthus</taxon>
    </lineage>
</organism>
<protein>
    <submittedName>
        <fullName evidence="1">Uncharacterized protein</fullName>
    </submittedName>
</protein>
<dbReference type="EMBL" id="CM044707">
    <property type="protein sequence ID" value="KAI5655649.1"/>
    <property type="molecule type" value="Genomic_DNA"/>
</dbReference>
<gene>
    <name evidence="1" type="ORF">M9H77_32836</name>
</gene>
<evidence type="ECO:0000313" key="1">
    <source>
        <dbReference type="EMBL" id="KAI5655649.1"/>
    </source>
</evidence>
<name>A0ACC0A617_CATRO</name>
<dbReference type="Proteomes" id="UP001060085">
    <property type="component" value="Linkage Group LG07"/>
</dbReference>
<accession>A0ACC0A617</accession>
<keyword evidence="2" id="KW-1185">Reference proteome</keyword>
<reference evidence="2" key="1">
    <citation type="journal article" date="2023" name="Nat. Plants">
        <title>Single-cell RNA sequencing provides a high-resolution roadmap for understanding the multicellular compartmentation of specialized metabolism.</title>
        <authorList>
            <person name="Sun S."/>
            <person name="Shen X."/>
            <person name="Li Y."/>
            <person name="Li Y."/>
            <person name="Wang S."/>
            <person name="Li R."/>
            <person name="Zhang H."/>
            <person name="Shen G."/>
            <person name="Guo B."/>
            <person name="Wei J."/>
            <person name="Xu J."/>
            <person name="St-Pierre B."/>
            <person name="Chen S."/>
            <person name="Sun C."/>
        </authorList>
    </citation>
    <scope>NUCLEOTIDE SEQUENCE [LARGE SCALE GENOMIC DNA]</scope>
</reference>